<feature type="domain" description="Glycosyltransferase 2-like" evidence="2">
    <location>
        <begin position="8"/>
        <end position="192"/>
    </location>
</feature>
<dbReference type="InterPro" id="IPR001173">
    <property type="entry name" value="Glyco_trans_2-like"/>
</dbReference>
<comment type="similarity">
    <text evidence="1">Belongs to the glycosyltransferase 2 family. WaaE/KdtX subfamily.</text>
</comment>
<dbReference type="AlphaFoldDB" id="A0A6M1RM30"/>
<dbReference type="GO" id="GO:0016740">
    <property type="term" value="F:transferase activity"/>
    <property type="evidence" value="ECO:0007669"/>
    <property type="project" value="UniProtKB-KW"/>
</dbReference>
<keyword evidence="4" id="KW-1185">Reference proteome</keyword>
<protein>
    <submittedName>
        <fullName evidence="3">Glycosyltransferase family 2 protein</fullName>
    </submittedName>
</protein>
<dbReference type="EMBL" id="JAALDL010000013">
    <property type="protein sequence ID" value="NGN99181.1"/>
    <property type="molecule type" value="Genomic_DNA"/>
</dbReference>
<comment type="caution">
    <text evidence="3">The sequence shown here is derived from an EMBL/GenBank/DDBJ whole genome shotgun (WGS) entry which is preliminary data.</text>
</comment>
<dbReference type="RefSeq" id="WP_165015981.1">
    <property type="nucleotide sequence ID" value="NZ_JAALDL010000013.1"/>
</dbReference>
<evidence type="ECO:0000259" key="2">
    <source>
        <dbReference type="Pfam" id="PF00535"/>
    </source>
</evidence>
<evidence type="ECO:0000313" key="4">
    <source>
        <dbReference type="Proteomes" id="UP000473008"/>
    </source>
</evidence>
<reference evidence="3 4" key="1">
    <citation type="submission" date="2020-02" db="EMBL/GenBank/DDBJ databases">
        <title>The draft genome of Grimontia sedimenta sp. nov., isolated from benthic sediments near coral reefs south of Kuwait.</title>
        <authorList>
            <person name="Mahmoud H.M."/>
            <person name="Jose L."/>
            <person name="Eapen S."/>
        </authorList>
    </citation>
    <scope>NUCLEOTIDE SEQUENCE [LARGE SCALE GENOMIC DNA]</scope>
    <source>
        <strain evidence="3 4">S25</strain>
    </source>
</reference>
<keyword evidence="3" id="KW-0808">Transferase</keyword>
<dbReference type="SUPFAM" id="SSF53448">
    <property type="entry name" value="Nucleotide-diphospho-sugar transferases"/>
    <property type="match status" value="1"/>
</dbReference>
<dbReference type="Gene3D" id="3.90.550.10">
    <property type="entry name" value="Spore Coat Polysaccharide Biosynthesis Protein SpsA, Chain A"/>
    <property type="match status" value="1"/>
</dbReference>
<sequence length="258" mass="29764">MDKPTLAVALIVKNEAQHLNACLSSVAGWVDEIVILDSGSTDETEDIARRYTDKFYVSEDWPGFGIQRQRAQQYVTSDYVLWLDADERVTPELRTAILEATALPKDNTVYQINRLSSAFGQFIHHSGWTPDWLTRLYPTSLTTYNDALVHEKVIEVPKTQVKKLNGNLLHYTYDNLHHYIGKTTGYLRSWADEREGTKKSSLSKALIHAFAAFLKMYVLRCGFLDGRRGFILAWLTMHSTFVKYVDLWLREQKHKENM</sequence>
<dbReference type="CDD" id="cd02511">
    <property type="entry name" value="Beta4Glucosyltransferase"/>
    <property type="match status" value="1"/>
</dbReference>
<evidence type="ECO:0000256" key="1">
    <source>
        <dbReference type="ARBA" id="ARBA00038494"/>
    </source>
</evidence>
<evidence type="ECO:0000313" key="3">
    <source>
        <dbReference type="EMBL" id="NGN99181.1"/>
    </source>
</evidence>
<gene>
    <name evidence="3" type="ORF">G5S52_16445</name>
</gene>
<accession>A0A6M1RM30</accession>
<dbReference type="Pfam" id="PF00535">
    <property type="entry name" value="Glycos_transf_2"/>
    <property type="match status" value="1"/>
</dbReference>
<dbReference type="InterPro" id="IPR029044">
    <property type="entry name" value="Nucleotide-diphossugar_trans"/>
</dbReference>
<proteinExistence type="inferred from homology"/>
<organism evidence="3 4">
    <name type="scientific">Grimontia sedimenti</name>
    <dbReference type="NCBI Taxonomy" id="2711294"/>
    <lineage>
        <taxon>Bacteria</taxon>
        <taxon>Pseudomonadati</taxon>
        <taxon>Pseudomonadota</taxon>
        <taxon>Gammaproteobacteria</taxon>
        <taxon>Vibrionales</taxon>
        <taxon>Vibrionaceae</taxon>
        <taxon>Grimontia</taxon>
    </lineage>
</organism>
<dbReference type="PANTHER" id="PTHR43630">
    <property type="entry name" value="POLY-BETA-1,6-N-ACETYL-D-GLUCOSAMINE SYNTHASE"/>
    <property type="match status" value="1"/>
</dbReference>
<dbReference type="PANTHER" id="PTHR43630:SF2">
    <property type="entry name" value="GLYCOSYLTRANSFERASE"/>
    <property type="match status" value="1"/>
</dbReference>
<dbReference type="Proteomes" id="UP000473008">
    <property type="component" value="Unassembled WGS sequence"/>
</dbReference>
<name>A0A6M1RM30_9GAMM</name>